<reference evidence="5" key="1">
    <citation type="submission" date="2016-11" db="EMBL/GenBank/DDBJ databases">
        <authorList>
            <person name="Varghese N."/>
            <person name="Submissions S."/>
        </authorList>
    </citation>
    <scope>NUCLEOTIDE SEQUENCE [LARGE SCALE GENOMIC DNA]</scope>
    <source>
        <strain evidence="5">DSM 9756</strain>
    </source>
</reference>
<evidence type="ECO:0000256" key="3">
    <source>
        <dbReference type="ARBA" id="ARBA00023186"/>
    </source>
</evidence>
<evidence type="ECO:0000313" key="4">
    <source>
        <dbReference type="EMBL" id="SHE45398.1"/>
    </source>
</evidence>
<gene>
    <name evidence="4" type="ORF">SAMN02745206_00317</name>
</gene>
<dbReference type="RefSeq" id="WP_073036312.1">
    <property type="nucleotide sequence ID" value="NZ_FQVB01000004.1"/>
</dbReference>
<dbReference type="SUPFAM" id="SSF109910">
    <property type="entry name" value="YgfY-like"/>
    <property type="match status" value="1"/>
</dbReference>
<dbReference type="InterPro" id="IPR005631">
    <property type="entry name" value="SDH"/>
</dbReference>
<organism evidence="4 5">
    <name type="scientific">Desulfacinum infernum DSM 9756</name>
    <dbReference type="NCBI Taxonomy" id="1121391"/>
    <lineage>
        <taxon>Bacteria</taxon>
        <taxon>Pseudomonadati</taxon>
        <taxon>Thermodesulfobacteriota</taxon>
        <taxon>Syntrophobacteria</taxon>
        <taxon>Syntrophobacterales</taxon>
        <taxon>Syntrophobacteraceae</taxon>
        <taxon>Desulfacinum</taxon>
    </lineage>
</organism>
<dbReference type="STRING" id="1121391.SAMN02745206_00317"/>
<dbReference type="AlphaFoldDB" id="A0A1M4TLT6"/>
<evidence type="ECO:0000256" key="1">
    <source>
        <dbReference type="ARBA" id="ARBA00008571"/>
    </source>
</evidence>
<dbReference type="OrthoDB" id="5524044at2"/>
<dbReference type="EMBL" id="FQVB01000004">
    <property type="protein sequence ID" value="SHE45398.1"/>
    <property type="molecule type" value="Genomic_DNA"/>
</dbReference>
<dbReference type="InterPro" id="IPR036714">
    <property type="entry name" value="SDH_sf"/>
</dbReference>
<protein>
    <recommendedName>
        <fullName evidence="2">FAD assembly factor SdhE</fullName>
    </recommendedName>
</protein>
<dbReference type="Proteomes" id="UP000184076">
    <property type="component" value="Unassembled WGS sequence"/>
</dbReference>
<sequence>MDPQSLEYLKRKLHYLCRRRATQELELILMRFWKEHADQLTAQDLLDLEQILTLDDLDLLAICLGQKPIPQGYNRALFARIVQVRPR</sequence>
<proteinExistence type="inferred from homology"/>
<dbReference type="Gene3D" id="1.10.150.250">
    <property type="entry name" value="Flavinator of succinate dehydrogenase"/>
    <property type="match status" value="1"/>
</dbReference>
<evidence type="ECO:0000313" key="5">
    <source>
        <dbReference type="Proteomes" id="UP000184076"/>
    </source>
</evidence>
<keyword evidence="5" id="KW-1185">Reference proteome</keyword>
<name>A0A1M4TLT6_9BACT</name>
<dbReference type="Pfam" id="PF03937">
    <property type="entry name" value="Sdh5"/>
    <property type="match status" value="1"/>
</dbReference>
<evidence type="ECO:0000256" key="2">
    <source>
        <dbReference type="ARBA" id="ARBA00019418"/>
    </source>
</evidence>
<keyword evidence="3" id="KW-0143">Chaperone</keyword>
<accession>A0A1M4TLT6</accession>
<comment type="similarity">
    <text evidence="1">Belongs to the SdhE FAD assembly factor family.</text>
</comment>